<name>A0AC61PNC5_9FIRM</name>
<evidence type="ECO:0000313" key="1">
    <source>
        <dbReference type="EMBL" id="SMC76442.1"/>
    </source>
</evidence>
<evidence type="ECO:0000313" key="2">
    <source>
        <dbReference type="Proteomes" id="UP000192328"/>
    </source>
</evidence>
<comment type="caution">
    <text evidence="1">The sequence shown here is derived from an EMBL/GenBank/DDBJ whole genome shotgun (WGS) entry which is preliminary data.</text>
</comment>
<dbReference type="Proteomes" id="UP000192328">
    <property type="component" value="Unassembled WGS sequence"/>
</dbReference>
<reference evidence="1" key="1">
    <citation type="submission" date="2017-04" db="EMBL/GenBank/DDBJ databases">
        <authorList>
            <person name="Varghese N."/>
            <person name="Submissions S."/>
        </authorList>
    </citation>
    <scope>NUCLEOTIDE SEQUENCE</scope>
    <source>
        <strain evidence="1">WTE2008</strain>
    </source>
</reference>
<dbReference type="EMBL" id="FWXZ01000005">
    <property type="protein sequence ID" value="SMC76442.1"/>
    <property type="molecule type" value="Genomic_DNA"/>
</dbReference>
<keyword evidence="2" id="KW-1185">Reference proteome</keyword>
<protein>
    <submittedName>
        <fullName evidence="1">Acetyltransferase (Isoleucine patch superfamily)</fullName>
    </submittedName>
</protein>
<organism evidence="1 2">
    <name type="scientific">Aristaeella lactis</name>
    <dbReference type="NCBI Taxonomy" id="3046383"/>
    <lineage>
        <taxon>Bacteria</taxon>
        <taxon>Bacillati</taxon>
        <taxon>Bacillota</taxon>
        <taxon>Clostridia</taxon>
        <taxon>Eubacteriales</taxon>
        <taxon>Aristaeellaceae</taxon>
        <taxon>Aristaeella</taxon>
    </lineage>
</organism>
<proteinExistence type="predicted"/>
<gene>
    <name evidence="1" type="ORF">SAMN06297397_2375</name>
</gene>
<accession>A0AC61PNC5</accession>
<sequence>MYAPSCGAAPGCPLEGDLQYQESIPERVKMGKIKKILGAFLHAPERFDELAGRIAKTDSSLGKRVDELNIDWFMEQLLGNRELLEKLNRQLSITPTVWGDPARLEIDETADVFTCFFNTNSGRIRIGQYTFAGSDVSLLAGSHDPKLTGYLRRDAELSEGCDITIGNGVWLASGCIVLGPCEIGDNAVIAAGAVVVPGTVVPAGAVYAGIPAKETGRLDPADGAGAEAPAVLSALERNGGILFTAGWTSKSTGILSHPARFLKGEGVALTRLSQATVEYRMKDTEKAEILISGPGGEQRLVLSGMEGKTETGLPVLTDEVTEIRFRLLTPGAEVLLSVY</sequence>